<protein>
    <submittedName>
        <fullName evidence="4">Bacteriocin immunity protein</fullName>
    </submittedName>
</protein>
<dbReference type="Pfam" id="PF08951">
    <property type="entry name" value="EntA_Immun"/>
    <property type="match status" value="1"/>
</dbReference>
<dbReference type="Proteomes" id="UP000250153">
    <property type="component" value="Chromosome"/>
</dbReference>
<evidence type="ECO:0000313" key="7">
    <source>
        <dbReference type="Proteomes" id="UP000306855"/>
    </source>
</evidence>
<dbReference type="STRING" id="1622.GCA_001953785_00987"/>
<dbReference type="RefSeq" id="WP_076149245.1">
    <property type="nucleotide sequence ID" value="NZ_BDFM01000338.1"/>
</dbReference>
<evidence type="ECO:0000256" key="1">
    <source>
        <dbReference type="ARBA" id="ARBA00023025"/>
    </source>
</evidence>
<evidence type="ECO:0000313" key="2">
    <source>
        <dbReference type="EMBL" id="AWZ38764.1"/>
    </source>
</evidence>
<evidence type="ECO:0000313" key="5">
    <source>
        <dbReference type="Proteomes" id="UP000250143"/>
    </source>
</evidence>
<accession>A0A2Z4VWM2</accession>
<dbReference type="EMBL" id="CP023566">
    <property type="protein sequence ID" value="AWZ39729.1"/>
    <property type="molecule type" value="Genomic_DNA"/>
</dbReference>
<reference evidence="4 7" key="2">
    <citation type="submission" date="2019-04" db="EMBL/GenBank/DDBJ databases">
        <title>Microbes associate with the intestines of laboratory mice.</title>
        <authorList>
            <person name="Navarre W."/>
            <person name="Wong E."/>
            <person name="Huang K."/>
            <person name="Tropini C."/>
            <person name="Ng K."/>
            <person name="Yu B."/>
        </authorList>
    </citation>
    <scope>NUCLEOTIDE SEQUENCE [LARGE SCALE GENOMIC DNA]</scope>
    <source>
        <strain evidence="4 7">NM26_J9</strain>
    </source>
</reference>
<dbReference type="Proteomes" id="UP000306855">
    <property type="component" value="Unassembled WGS sequence"/>
</dbReference>
<dbReference type="InterPro" id="IPR023130">
    <property type="entry name" value="Ta0600-like_sf"/>
</dbReference>
<evidence type="ECO:0000313" key="6">
    <source>
        <dbReference type="Proteomes" id="UP000250153"/>
    </source>
</evidence>
<keyword evidence="1" id="KW-0079">Bacteriocin immunity</keyword>
<name>A0A2Z4VWM2_9LACO</name>
<sequence>MTKKVNVNYVKEVIHELYNSLAERPEKSSALLDILDVLAQVYKKIDQEEYPEYLVDRLVKYIYMVGFNNRIRFLGEDGKLLVKLSDVAKKAGLNSRYRADYSDKSQFYGFLEDFPRR</sequence>
<dbReference type="GO" id="GO:0030153">
    <property type="term" value="P:bacteriocin immunity"/>
    <property type="evidence" value="ECO:0007669"/>
    <property type="project" value="UniProtKB-KW"/>
</dbReference>
<evidence type="ECO:0000313" key="3">
    <source>
        <dbReference type="EMBL" id="AWZ39729.1"/>
    </source>
</evidence>
<dbReference type="EMBL" id="CP023565">
    <property type="protein sequence ID" value="AWZ38764.1"/>
    <property type="molecule type" value="Genomic_DNA"/>
</dbReference>
<reference evidence="5 6" key="1">
    <citation type="submission" date="2017-09" db="EMBL/GenBank/DDBJ databases">
        <title>Predominant Lactobacillus spp. isolated from feces of mice subjected to short-term calorie restriction.</title>
        <authorList>
            <person name="Zhang C."/>
            <person name="Zhao L."/>
            <person name="Pan F."/>
        </authorList>
    </citation>
    <scope>NUCLEOTIDE SEQUENCE [LARGE SCALE GENOMIC DNA]</scope>
    <source>
        <strain evidence="3 5">CR141</strain>
        <strain evidence="2 6">CR147</strain>
    </source>
</reference>
<dbReference type="InterPro" id="IPR015046">
    <property type="entry name" value="LciA_Immunity-like"/>
</dbReference>
<dbReference type="SUPFAM" id="SSF109797">
    <property type="entry name" value="Bacteriocin immunity protein-like"/>
    <property type="match status" value="1"/>
</dbReference>
<gene>
    <name evidence="3" type="ORF">CPQ89_01090</name>
    <name evidence="2" type="ORF">CPS94_07480</name>
    <name evidence="4" type="ORF">E5340_08210</name>
</gene>
<dbReference type="Proteomes" id="UP000250143">
    <property type="component" value="Chromosome"/>
</dbReference>
<dbReference type="AlphaFoldDB" id="A0A2Z4VWM2"/>
<dbReference type="KEGG" id="lmur:CPS94_07480"/>
<evidence type="ECO:0000313" key="4">
    <source>
        <dbReference type="EMBL" id="TGY54348.1"/>
    </source>
</evidence>
<dbReference type="EMBL" id="SRYK01000045">
    <property type="protein sequence ID" value="TGY54348.1"/>
    <property type="molecule type" value="Genomic_DNA"/>
</dbReference>
<proteinExistence type="predicted"/>
<dbReference type="Gene3D" id="1.20.1440.50">
    <property type="entry name" value="Ta0600-like"/>
    <property type="match status" value="1"/>
</dbReference>
<organism evidence="4 7">
    <name type="scientific">Ligilactobacillus murinus</name>
    <dbReference type="NCBI Taxonomy" id="1622"/>
    <lineage>
        <taxon>Bacteria</taxon>
        <taxon>Bacillati</taxon>
        <taxon>Bacillota</taxon>
        <taxon>Bacilli</taxon>
        <taxon>Lactobacillales</taxon>
        <taxon>Lactobacillaceae</taxon>
        <taxon>Ligilactobacillus</taxon>
    </lineage>
</organism>
<dbReference type="GeneID" id="48466981"/>
<keyword evidence="5" id="KW-1185">Reference proteome</keyword>